<organism evidence="1 2">
    <name type="scientific">Lachancea mirantina</name>
    <dbReference type="NCBI Taxonomy" id="1230905"/>
    <lineage>
        <taxon>Eukaryota</taxon>
        <taxon>Fungi</taxon>
        <taxon>Dikarya</taxon>
        <taxon>Ascomycota</taxon>
        <taxon>Saccharomycotina</taxon>
        <taxon>Saccharomycetes</taxon>
        <taxon>Saccharomycetales</taxon>
        <taxon>Saccharomycetaceae</taxon>
        <taxon>Lachancea</taxon>
    </lineage>
</organism>
<dbReference type="AlphaFoldDB" id="A0A1G4K8K9"/>
<dbReference type="Proteomes" id="UP000191024">
    <property type="component" value="Chromosome G"/>
</dbReference>
<name>A0A1G4K8K9_9SACH</name>
<dbReference type="STRING" id="1230905.A0A1G4K8K9"/>
<gene>
    <name evidence="1" type="ORF">LAMI_0G04478G</name>
</gene>
<sequence length="409" mass="47481">MSLDIVRFLELPLRLRRQVYWHLDGQFSRLKPPSNYELFSNDFDQFKSDELMDSKTQELWTKAQKYVINFGYIDGFQRVWSLYASILRYDPILMDFLRVNSDLQDESGGLEWIDVDGELCVALFSRGGVLQAWYTVEEYRMWIQDDIDTCMTINVERLAQSGVPEVLTKLSTSGFIETVTRVVFGDDEDLEQNADVSREAEGSAVANVISKLDDFKSLQDLEIIGDPLFERVLNFHGSRDYPGQVVGYVVKRRVKRIRVREMVELGHTRNFADLSRWEKLVQLEIDTVDTVDLNYLILPSACRFFILRHIHRLIWWFQDGVSFLGEESWEEGTGTVKNVRIKRMRNADAATVKYRALIWDTFSGLNYLKLVNVNQIVGQIRVPHALYDNGRIQIINSTHLTTPLTVEII</sequence>
<reference evidence="1 2" key="1">
    <citation type="submission" date="2016-03" db="EMBL/GenBank/DDBJ databases">
        <authorList>
            <person name="Devillers H."/>
        </authorList>
    </citation>
    <scope>NUCLEOTIDE SEQUENCE [LARGE SCALE GENOMIC DNA]</scope>
    <source>
        <strain evidence="1">CBS 11717</strain>
    </source>
</reference>
<evidence type="ECO:0000313" key="1">
    <source>
        <dbReference type="EMBL" id="SCV00355.1"/>
    </source>
</evidence>
<accession>A0A1G4K8K9</accession>
<proteinExistence type="predicted"/>
<dbReference type="OrthoDB" id="4032425at2759"/>
<keyword evidence="2" id="KW-1185">Reference proteome</keyword>
<dbReference type="EMBL" id="LT598469">
    <property type="protein sequence ID" value="SCV00355.1"/>
    <property type="molecule type" value="Genomic_DNA"/>
</dbReference>
<evidence type="ECO:0000313" key="2">
    <source>
        <dbReference type="Proteomes" id="UP000191024"/>
    </source>
</evidence>
<protein>
    <submittedName>
        <fullName evidence="1">LAMI_0G04478g1_1</fullName>
    </submittedName>
</protein>